<sequence length="319" mass="34630">MHAVPPKTLVGGVRPGHELDTARLEAFLQQSGAGFALPVTLGQFCVGQSNPTYLVTDAAGRRFVLRKKPPGELLSKTAHAVEREFRVLRALGEHTDIPVPRVLALCEDAGVVGTPFYLMEFLDGRVLSDVRLPEIAPPERPRYWEALVDVLARLHSVDYVAAGLRAHGPPGNYYGRQMRSLTRVSAAQAAAADAGGRAVGPLPRLADLTAWLERHACPDETTIVHGDFKMDNVVWHPTEPRVVGVLDWEMSTLGNPRSDVANLLQPLLLPVRSSSDPAVLQGLLGAPAAENAPSEQALLARYCRAVGRPYPLDGWEFAR</sequence>
<proteinExistence type="predicted"/>
<feature type="non-terminal residue" evidence="1">
    <location>
        <position position="319"/>
    </location>
</feature>
<comment type="caution">
    <text evidence="1">The sequence shown here is derived from an EMBL/GenBank/DDBJ whole genome shotgun (WGS) entry which is preliminary data.</text>
</comment>
<gene>
    <name evidence="1" type="ORF">IWQ57_006639</name>
</gene>
<evidence type="ECO:0000313" key="1">
    <source>
        <dbReference type="EMBL" id="KAJ2759117.1"/>
    </source>
</evidence>
<reference evidence="1" key="1">
    <citation type="submission" date="2022-07" db="EMBL/GenBank/DDBJ databases">
        <title>Phylogenomic reconstructions and comparative analyses of Kickxellomycotina fungi.</title>
        <authorList>
            <person name="Reynolds N.K."/>
            <person name="Stajich J.E."/>
            <person name="Barry K."/>
            <person name="Grigoriev I.V."/>
            <person name="Crous P."/>
            <person name="Smith M.E."/>
        </authorList>
    </citation>
    <scope>NUCLEOTIDE SEQUENCE</scope>
    <source>
        <strain evidence="1">CBS 109366</strain>
    </source>
</reference>
<dbReference type="Proteomes" id="UP001140234">
    <property type="component" value="Unassembled WGS sequence"/>
</dbReference>
<evidence type="ECO:0000313" key="2">
    <source>
        <dbReference type="Proteomes" id="UP001140234"/>
    </source>
</evidence>
<accession>A0ACC1JJB1</accession>
<organism evidence="1 2">
    <name type="scientific">Coemansia nantahalensis</name>
    <dbReference type="NCBI Taxonomy" id="2789366"/>
    <lineage>
        <taxon>Eukaryota</taxon>
        <taxon>Fungi</taxon>
        <taxon>Fungi incertae sedis</taxon>
        <taxon>Zoopagomycota</taxon>
        <taxon>Kickxellomycotina</taxon>
        <taxon>Kickxellomycetes</taxon>
        <taxon>Kickxellales</taxon>
        <taxon>Kickxellaceae</taxon>
        <taxon>Coemansia</taxon>
    </lineage>
</organism>
<keyword evidence="2" id="KW-1185">Reference proteome</keyword>
<dbReference type="EMBL" id="JANBUJ010003888">
    <property type="protein sequence ID" value="KAJ2759117.1"/>
    <property type="molecule type" value="Genomic_DNA"/>
</dbReference>
<name>A0ACC1JJB1_9FUNG</name>
<protein>
    <submittedName>
        <fullName evidence="1">Uncharacterized protein</fullName>
    </submittedName>
</protein>